<gene>
    <name evidence="8" type="ORF">Cgig2_007228</name>
</gene>
<protein>
    <submittedName>
        <fullName evidence="8">Uncharacterized protein</fullName>
    </submittedName>
</protein>
<evidence type="ECO:0000256" key="3">
    <source>
        <dbReference type="ARBA" id="ARBA00023125"/>
    </source>
</evidence>
<keyword evidence="5" id="KW-0539">Nucleus</keyword>
<name>A0A9Q1KXK5_9CARY</name>
<dbReference type="AlphaFoldDB" id="A0A9Q1KXK5"/>
<dbReference type="GO" id="GO:0003700">
    <property type="term" value="F:DNA-binding transcription factor activity"/>
    <property type="evidence" value="ECO:0007669"/>
    <property type="project" value="InterPro"/>
</dbReference>
<dbReference type="InterPro" id="IPR033896">
    <property type="entry name" value="MEF2-like_N"/>
</dbReference>
<dbReference type="EMBL" id="JAKOGI010000007">
    <property type="protein sequence ID" value="KAJ8451745.1"/>
    <property type="molecule type" value="Genomic_DNA"/>
</dbReference>
<dbReference type="PANTHER" id="PTHR48019">
    <property type="entry name" value="SERUM RESPONSE FACTOR HOMOLOG"/>
    <property type="match status" value="1"/>
</dbReference>
<dbReference type="FunFam" id="3.40.1810.10:FF:000003">
    <property type="entry name" value="MADS-box transcription factor MADS-MC"/>
    <property type="match status" value="1"/>
</dbReference>
<accession>A0A9Q1KXK5</accession>
<dbReference type="InterPro" id="IPR036879">
    <property type="entry name" value="TF_MADSbox_sf"/>
</dbReference>
<dbReference type="GO" id="GO:0046983">
    <property type="term" value="F:protein dimerization activity"/>
    <property type="evidence" value="ECO:0007669"/>
    <property type="project" value="InterPro"/>
</dbReference>
<dbReference type="InterPro" id="IPR050142">
    <property type="entry name" value="MADS-box/MEF2_TF"/>
</dbReference>
<feature type="domain" description="MADS-box" evidence="6">
    <location>
        <begin position="1"/>
        <end position="61"/>
    </location>
</feature>
<dbReference type="PROSITE" id="PS51297">
    <property type="entry name" value="K_BOX"/>
    <property type="match status" value="1"/>
</dbReference>
<dbReference type="GO" id="GO:0005634">
    <property type="term" value="C:nucleus"/>
    <property type="evidence" value="ECO:0007669"/>
    <property type="project" value="UniProtKB-SubCell"/>
</dbReference>
<dbReference type="Gene3D" id="3.40.1810.10">
    <property type="entry name" value="Transcription factor, MADS-box"/>
    <property type="match status" value="1"/>
</dbReference>
<evidence type="ECO:0000256" key="5">
    <source>
        <dbReference type="ARBA" id="ARBA00023242"/>
    </source>
</evidence>
<dbReference type="InterPro" id="IPR002100">
    <property type="entry name" value="TF_MADSbox"/>
</dbReference>
<dbReference type="PROSITE" id="PS50066">
    <property type="entry name" value="MADS_BOX_2"/>
    <property type="match status" value="1"/>
</dbReference>
<evidence type="ECO:0000256" key="1">
    <source>
        <dbReference type="ARBA" id="ARBA00004123"/>
    </source>
</evidence>
<feature type="domain" description="K-box" evidence="7">
    <location>
        <begin position="81"/>
        <end position="200"/>
    </location>
</feature>
<keyword evidence="9" id="KW-1185">Reference proteome</keyword>
<dbReference type="Pfam" id="PF00319">
    <property type="entry name" value="SRF-TF"/>
    <property type="match status" value="1"/>
</dbReference>
<evidence type="ECO:0000259" key="7">
    <source>
        <dbReference type="PROSITE" id="PS51297"/>
    </source>
</evidence>
<organism evidence="8 9">
    <name type="scientific">Carnegiea gigantea</name>
    <dbReference type="NCBI Taxonomy" id="171969"/>
    <lineage>
        <taxon>Eukaryota</taxon>
        <taxon>Viridiplantae</taxon>
        <taxon>Streptophyta</taxon>
        <taxon>Embryophyta</taxon>
        <taxon>Tracheophyta</taxon>
        <taxon>Spermatophyta</taxon>
        <taxon>Magnoliopsida</taxon>
        <taxon>eudicotyledons</taxon>
        <taxon>Gunneridae</taxon>
        <taxon>Pentapetalae</taxon>
        <taxon>Caryophyllales</taxon>
        <taxon>Cactineae</taxon>
        <taxon>Cactaceae</taxon>
        <taxon>Cactoideae</taxon>
        <taxon>Echinocereeae</taxon>
        <taxon>Carnegiea</taxon>
    </lineage>
</organism>
<evidence type="ECO:0000313" key="8">
    <source>
        <dbReference type="EMBL" id="KAJ8451745.1"/>
    </source>
</evidence>
<dbReference type="GO" id="GO:0000977">
    <property type="term" value="F:RNA polymerase II transcription regulatory region sequence-specific DNA binding"/>
    <property type="evidence" value="ECO:0007669"/>
    <property type="project" value="InterPro"/>
</dbReference>
<comment type="caution">
    <text evidence="8">The sequence shown here is derived from an EMBL/GenBank/DDBJ whole genome shotgun (WGS) entry which is preliminary data.</text>
</comment>
<evidence type="ECO:0000259" key="6">
    <source>
        <dbReference type="PROSITE" id="PS50066"/>
    </source>
</evidence>
<dbReference type="GO" id="GO:0045944">
    <property type="term" value="P:positive regulation of transcription by RNA polymerase II"/>
    <property type="evidence" value="ECO:0007669"/>
    <property type="project" value="InterPro"/>
</dbReference>
<reference evidence="8" key="1">
    <citation type="submission" date="2022-04" db="EMBL/GenBank/DDBJ databases">
        <title>Carnegiea gigantea Genome sequencing and assembly v2.</title>
        <authorList>
            <person name="Copetti D."/>
            <person name="Sanderson M.J."/>
            <person name="Burquez A."/>
            <person name="Wojciechowski M.F."/>
        </authorList>
    </citation>
    <scope>NUCLEOTIDE SEQUENCE</scope>
    <source>
        <strain evidence="8">SGP5-SGP5p</strain>
        <tissue evidence="8">Aerial part</tissue>
    </source>
</reference>
<comment type="subcellular location">
    <subcellularLocation>
        <location evidence="1">Nucleus</location>
    </subcellularLocation>
</comment>
<proteinExistence type="predicted"/>
<dbReference type="PRINTS" id="PR00404">
    <property type="entry name" value="MADSDOMAIN"/>
</dbReference>
<keyword evidence="4" id="KW-0804">Transcription</keyword>
<dbReference type="PROSITE" id="PS00350">
    <property type="entry name" value="MADS_BOX_1"/>
    <property type="match status" value="1"/>
</dbReference>
<dbReference type="Proteomes" id="UP001153076">
    <property type="component" value="Unassembled WGS sequence"/>
</dbReference>
<evidence type="ECO:0000256" key="4">
    <source>
        <dbReference type="ARBA" id="ARBA00023163"/>
    </source>
</evidence>
<dbReference type="InterPro" id="IPR002487">
    <property type="entry name" value="TF_Kbox"/>
</dbReference>
<evidence type="ECO:0000313" key="9">
    <source>
        <dbReference type="Proteomes" id="UP001153076"/>
    </source>
</evidence>
<keyword evidence="3" id="KW-0238">DNA-binding</keyword>
<keyword evidence="2" id="KW-0805">Transcription regulation</keyword>
<evidence type="ECO:0000256" key="2">
    <source>
        <dbReference type="ARBA" id="ARBA00023015"/>
    </source>
</evidence>
<sequence>MGRGKIVIERIDNSTSRQVTFSKRRKGLLKKAKELAILCDAEVGVIIFSSTGKLYELSSSSMTSVIERYNNAKEQQNPRSAGSEIRDAEILSQQLQNLHEGHRQLLGQQLSGLSIKDLQYLENQLETSLRGVRMKKEQKLTDDIQELIRKVSEELTSVTVCLLENENNSYSDPIPISLQGNLMHQENMELCKKVNLIRQENTELYEKLYSSKNMNVAIENTFIPSGLSTNHDPEELIHLQLRHPERQSTQPLWTETDLGGKEAKMTIIFLMGGLIKVLGVANGVVLESASSTDGGSGWWLRRKKVAGGSTARSWGRNMKGTSSTLKSGLNPPLKLIL</sequence>
<dbReference type="SUPFAM" id="SSF55455">
    <property type="entry name" value="SRF-like"/>
    <property type="match status" value="1"/>
</dbReference>
<dbReference type="Pfam" id="PF01486">
    <property type="entry name" value="K-box"/>
    <property type="match status" value="1"/>
</dbReference>
<dbReference type="OrthoDB" id="1898716at2759"/>
<dbReference type="SMART" id="SM00432">
    <property type="entry name" value="MADS"/>
    <property type="match status" value="1"/>
</dbReference>
<dbReference type="CDD" id="cd00265">
    <property type="entry name" value="MADS_MEF2_like"/>
    <property type="match status" value="1"/>
</dbReference>